<dbReference type="EMBL" id="NCKW01011105">
    <property type="protein sequence ID" value="POM64429.1"/>
    <property type="molecule type" value="Genomic_DNA"/>
</dbReference>
<dbReference type="Proteomes" id="UP000237271">
    <property type="component" value="Unassembled WGS sequence"/>
</dbReference>
<evidence type="ECO:0000313" key="1">
    <source>
        <dbReference type="EMBL" id="POM64429.1"/>
    </source>
</evidence>
<protein>
    <submittedName>
        <fullName evidence="1">Uncharacterized protein</fullName>
    </submittedName>
</protein>
<proteinExistence type="predicted"/>
<sequence length="204" mass="22534">MNTTFARKGGEMLTRAKPKLRQDQKCAKQGHPSCITGIFFDTWVGDLAGQDTIFGMDFMVPAGICQDLACGSISLPDELRIQLSGHRKLYSDNARLVTLGEHVQITTRQSIELRLPLGMLNHENVWVTRGDHWVPTVVKGLGKRRYQPITNVISEKTITPTRRLAGDHIPHMPGFVSVGSRRYMGGKPGGSVLPPAVSFVASKW</sequence>
<accession>A0A2P4XFV4</accession>
<comment type="caution">
    <text evidence="1">The sequence shown here is derived from an EMBL/GenBank/DDBJ whole genome shotgun (WGS) entry which is preliminary data.</text>
</comment>
<gene>
    <name evidence="1" type="ORF">PHPALM_20043</name>
</gene>
<organism evidence="1 2">
    <name type="scientific">Phytophthora palmivora</name>
    <dbReference type="NCBI Taxonomy" id="4796"/>
    <lineage>
        <taxon>Eukaryota</taxon>
        <taxon>Sar</taxon>
        <taxon>Stramenopiles</taxon>
        <taxon>Oomycota</taxon>
        <taxon>Peronosporomycetes</taxon>
        <taxon>Peronosporales</taxon>
        <taxon>Peronosporaceae</taxon>
        <taxon>Phytophthora</taxon>
    </lineage>
</organism>
<dbReference type="AlphaFoldDB" id="A0A2P4XFV4"/>
<evidence type="ECO:0000313" key="2">
    <source>
        <dbReference type="Proteomes" id="UP000237271"/>
    </source>
</evidence>
<name>A0A2P4XFV4_9STRA</name>
<reference evidence="1 2" key="1">
    <citation type="journal article" date="2017" name="Genome Biol. Evol.">
        <title>Phytophthora megakarya and P. palmivora, closely related causal agents of cacao black pod rot, underwent increases in genome sizes and gene numbers by different mechanisms.</title>
        <authorList>
            <person name="Ali S.S."/>
            <person name="Shao J."/>
            <person name="Lary D.J."/>
            <person name="Kronmiller B."/>
            <person name="Shen D."/>
            <person name="Strem M.D."/>
            <person name="Amoako-Attah I."/>
            <person name="Akrofi A.Y."/>
            <person name="Begoude B.A."/>
            <person name="Ten Hoopen G.M."/>
            <person name="Coulibaly K."/>
            <person name="Kebe B.I."/>
            <person name="Melnick R.L."/>
            <person name="Guiltinan M.J."/>
            <person name="Tyler B.M."/>
            <person name="Meinhardt L.W."/>
            <person name="Bailey B.A."/>
        </authorList>
    </citation>
    <scope>NUCLEOTIDE SEQUENCE [LARGE SCALE GENOMIC DNA]</scope>
    <source>
        <strain evidence="2">sbr112.9</strain>
    </source>
</reference>
<keyword evidence="2" id="KW-1185">Reference proteome</keyword>